<evidence type="ECO:0000256" key="1">
    <source>
        <dbReference type="SAM" id="MobiDB-lite"/>
    </source>
</evidence>
<dbReference type="NCBIfam" id="NF003163">
    <property type="entry name" value="PRK04143.1"/>
    <property type="match status" value="1"/>
</dbReference>
<dbReference type="SMART" id="SM00506">
    <property type="entry name" value="A1pp"/>
    <property type="match status" value="1"/>
</dbReference>
<evidence type="ECO:0000313" key="4">
    <source>
        <dbReference type="Proteomes" id="UP000287470"/>
    </source>
</evidence>
<feature type="compositionally biased region" description="Low complexity" evidence="1">
    <location>
        <begin position="11"/>
        <end position="20"/>
    </location>
</feature>
<dbReference type="PROSITE" id="PS51154">
    <property type="entry name" value="MACRO"/>
    <property type="match status" value="1"/>
</dbReference>
<dbReference type="OrthoDB" id="6194521at2"/>
<dbReference type="Pfam" id="PF01661">
    <property type="entry name" value="Macro"/>
    <property type="match status" value="1"/>
</dbReference>
<feature type="region of interest" description="Disordered" evidence="1">
    <location>
        <begin position="1"/>
        <end position="33"/>
    </location>
</feature>
<comment type="caution">
    <text evidence="3">The sequence shown here is derived from an EMBL/GenBank/DDBJ whole genome shotgun (WGS) entry which is preliminary data.</text>
</comment>
<dbReference type="InterPro" id="IPR043472">
    <property type="entry name" value="Macro_dom-like"/>
</dbReference>
<dbReference type="CDD" id="cd02908">
    <property type="entry name" value="Macro_OAADPr_deacetylase"/>
    <property type="match status" value="1"/>
</dbReference>
<accession>A0A430FUT5</accession>
<dbReference type="Gene3D" id="3.40.220.10">
    <property type="entry name" value="Leucine Aminopeptidase, subunit E, domain 1"/>
    <property type="match status" value="1"/>
</dbReference>
<dbReference type="AlphaFoldDB" id="A0A430FUT5"/>
<evidence type="ECO:0000313" key="3">
    <source>
        <dbReference type="EMBL" id="RSX57209.1"/>
    </source>
</evidence>
<keyword evidence="4" id="KW-1185">Reference proteome</keyword>
<dbReference type="PANTHER" id="PTHR11106:SF27">
    <property type="entry name" value="MACRO DOMAIN-CONTAINING PROTEIN"/>
    <property type="match status" value="1"/>
</dbReference>
<feature type="domain" description="Macro" evidence="2">
    <location>
        <begin position="108"/>
        <end position="301"/>
    </location>
</feature>
<dbReference type="PANTHER" id="PTHR11106">
    <property type="entry name" value="GANGLIOSIDE INDUCED DIFFERENTIATION ASSOCIATED PROTEIN 2-RELATED"/>
    <property type="match status" value="1"/>
</dbReference>
<organism evidence="3 4">
    <name type="scientific">Bifidobacterium samirii</name>
    <dbReference type="NCBI Taxonomy" id="2306974"/>
    <lineage>
        <taxon>Bacteria</taxon>
        <taxon>Bacillati</taxon>
        <taxon>Actinomycetota</taxon>
        <taxon>Actinomycetes</taxon>
        <taxon>Bifidobacteriales</taxon>
        <taxon>Bifidobacteriaceae</taxon>
        <taxon>Bifidobacterium</taxon>
    </lineage>
</organism>
<name>A0A430FUT5_9BIFI</name>
<dbReference type="Proteomes" id="UP000287470">
    <property type="component" value="Unassembled WGS sequence"/>
</dbReference>
<protein>
    <submittedName>
        <fullName evidence="3">Appr-1-p processing enzyme family domain-containing protein</fullName>
    </submittedName>
</protein>
<dbReference type="InterPro" id="IPR002589">
    <property type="entry name" value="Macro_dom"/>
</dbReference>
<proteinExistence type="predicted"/>
<reference evidence="3 4" key="1">
    <citation type="submission" date="2018-09" db="EMBL/GenBank/DDBJ databases">
        <title>Characterization of the phylogenetic diversity of five novel species belonging to the genus Bifidobacterium.</title>
        <authorList>
            <person name="Lugli G.A."/>
            <person name="Duranti S."/>
            <person name="Milani C."/>
        </authorList>
    </citation>
    <scope>NUCLEOTIDE SEQUENCE [LARGE SCALE GENOMIC DNA]</scope>
    <source>
        <strain evidence="3 4">2033B</strain>
    </source>
</reference>
<sequence>MSDIIGQVSGAAPSSRPAARQSEHPVAPAAPRTQSARLERLIGMLLAELQDGDHIAIPGDEAGRRELLRALVNIRPPMPAPDGFLDVQDAYLRGERERPHAAGGVVDVRALPPYRADDPGIVLWQGDITRLRADAIVNAANDAMLGCFRPNHHCIDNAIHTFAGIQLRAECAAVMDRLGRTARTGEPIVTGGWNLPADHVIHVTGPIVDGPLTDAHRKALADCYRNCLAAADARGLRSVAFCSISTGVFGFPIDQAAPIAVATVRAFLRERRPDHPHMTVVFDVFSDHDRSIYEQALHRPVRA</sequence>
<dbReference type="EMBL" id="QXGK01000006">
    <property type="protein sequence ID" value="RSX57209.1"/>
    <property type="molecule type" value="Genomic_DNA"/>
</dbReference>
<dbReference type="SUPFAM" id="SSF52949">
    <property type="entry name" value="Macro domain-like"/>
    <property type="match status" value="1"/>
</dbReference>
<gene>
    <name evidence="3" type="ORF">D2E24_0802</name>
</gene>
<evidence type="ECO:0000259" key="2">
    <source>
        <dbReference type="PROSITE" id="PS51154"/>
    </source>
</evidence>